<keyword evidence="3" id="KW-0808">Transferase</keyword>
<evidence type="ECO:0000313" key="3">
    <source>
        <dbReference type="EMBL" id="TKB01230.1"/>
    </source>
</evidence>
<dbReference type="GO" id="GO:1901135">
    <property type="term" value="P:carbohydrate derivative metabolic process"/>
    <property type="evidence" value="ECO:0007669"/>
    <property type="project" value="UniProtKB-ARBA"/>
</dbReference>
<reference evidence="3 4" key="1">
    <citation type="submission" date="2019-04" db="EMBL/GenBank/DDBJ databases">
        <title>Alteromonas portus sp. nov., an alginate lyase-excreting marine bacterium.</title>
        <authorList>
            <person name="Huang H."/>
            <person name="Mo K."/>
            <person name="Bao S."/>
        </authorList>
    </citation>
    <scope>NUCLEOTIDE SEQUENCE [LARGE SCALE GENOMIC DNA]</scope>
    <source>
        <strain evidence="3 4">HB161718</strain>
    </source>
</reference>
<dbReference type="CDD" id="cd03801">
    <property type="entry name" value="GT4_PimA-like"/>
    <property type="match status" value="1"/>
</dbReference>
<dbReference type="PANTHER" id="PTHR12526">
    <property type="entry name" value="GLYCOSYLTRANSFERASE"/>
    <property type="match status" value="1"/>
</dbReference>
<feature type="domain" description="Glycosyl transferase family 1" evidence="1">
    <location>
        <begin position="181"/>
        <end position="341"/>
    </location>
</feature>
<evidence type="ECO:0000259" key="2">
    <source>
        <dbReference type="Pfam" id="PF13439"/>
    </source>
</evidence>
<dbReference type="EMBL" id="SWCO01000011">
    <property type="protein sequence ID" value="TKB01230.1"/>
    <property type="molecule type" value="Genomic_DNA"/>
</dbReference>
<dbReference type="PANTHER" id="PTHR12526:SF638">
    <property type="entry name" value="SPORE COAT PROTEIN SA"/>
    <property type="match status" value="1"/>
</dbReference>
<dbReference type="OrthoDB" id="9805661at2"/>
<dbReference type="InterPro" id="IPR001296">
    <property type="entry name" value="Glyco_trans_1"/>
</dbReference>
<name>A0A4U0ZEA5_9ALTE</name>
<dbReference type="Pfam" id="PF00534">
    <property type="entry name" value="Glycos_transf_1"/>
    <property type="match status" value="1"/>
</dbReference>
<dbReference type="Pfam" id="PF13439">
    <property type="entry name" value="Glyco_transf_4"/>
    <property type="match status" value="1"/>
</dbReference>
<accession>A0A4U0ZEA5</accession>
<organism evidence="3 4">
    <name type="scientific">Alteromonas portus</name>
    <dbReference type="NCBI Taxonomy" id="2565549"/>
    <lineage>
        <taxon>Bacteria</taxon>
        <taxon>Pseudomonadati</taxon>
        <taxon>Pseudomonadota</taxon>
        <taxon>Gammaproteobacteria</taxon>
        <taxon>Alteromonadales</taxon>
        <taxon>Alteromonadaceae</taxon>
        <taxon>Alteromonas/Salinimonas group</taxon>
        <taxon>Alteromonas</taxon>
    </lineage>
</organism>
<comment type="caution">
    <text evidence="3">The sequence shown here is derived from an EMBL/GenBank/DDBJ whole genome shotgun (WGS) entry which is preliminary data.</text>
</comment>
<evidence type="ECO:0000313" key="4">
    <source>
        <dbReference type="Proteomes" id="UP000305471"/>
    </source>
</evidence>
<dbReference type="Gene3D" id="3.40.50.2000">
    <property type="entry name" value="Glycogen Phosphorylase B"/>
    <property type="match status" value="2"/>
</dbReference>
<sequence>MRSQHCASIKVLHIELGRHLYGGAKQVTYLIQALDKESRFEQHLLCAKDSEISKIRFERCRIHPIRYSGDTDLMGAKRLLDAVKRIEPDLIHVHSRRGADIWGAIASKLTKTPAVCTRRVDNIEHRFASYKYRHFDAVISISDGVRKVVSPHCKGVKYQGVIHSAVAQEEYTQQPNRLWLKEKFNVPQNHFVIANFAQYIPRKGQADLIHAMRDVVARFENVTCLLFGKGSQEENYKALIDKYNLHKNVKLCGFTNEVAHLLPNVDVVVHPAYAEGLGVILLQAGASRRAVISTPVGGIPEIIKHNKTGLMISPGDISGMTEAITLLLSHPEKAKALGETLQQRIKTHFSIEKMATEYALLYEQILKG</sequence>
<gene>
    <name evidence="3" type="ORF">E5672_18585</name>
</gene>
<proteinExistence type="predicted"/>
<dbReference type="Proteomes" id="UP000305471">
    <property type="component" value="Unassembled WGS sequence"/>
</dbReference>
<feature type="domain" description="Glycosyltransferase subfamily 4-like N-terminal" evidence="2">
    <location>
        <begin position="22"/>
        <end position="151"/>
    </location>
</feature>
<dbReference type="RefSeq" id="WP_136783695.1">
    <property type="nucleotide sequence ID" value="NZ_SWCO01000011.1"/>
</dbReference>
<protein>
    <submittedName>
        <fullName evidence="3">Glycosyltransferase family 4 protein</fullName>
    </submittedName>
</protein>
<dbReference type="GO" id="GO:0016757">
    <property type="term" value="F:glycosyltransferase activity"/>
    <property type="evidence" value="ECO:0007669"/>
    <property type="project" value="InterPro"/>
</dbReference>
<dbReference type="AlphaFoldDB" id="A0A4U0ZEA5"/>
<evidence type="ECO:0000259" key="1">
    <source>
        <dbReference type="Pfam" id="PF00534"/>
    </source>
</evidence>
<keyword evidence="4" id="KW-1185">Reference proteome</keyword>
<dbReference type="SUPFAM" id="SSF53756">
    <property type="entry name" value="UDP-Glycosyltransferase/glycogen phosphorylase"/>
    <property type="match status" value="1"/>
</dbReference>
<dbReference type="InterPro" id="IPR028098">
    <property type="entry name" value="Glyco_trans_4-like_N"/>
</dbReference>